<evidence type="ECO:0000313" key="9">
    <source>
        <dbReference type="Proteomes" id="UP001309876"/>
    </source>
</evidence>
<evidence type="ECO:0000256" key="3">
    <source>
        <dbReference type="ARBA" id="ARBA00023211"/>
    </source>
</evidence>
<evidence type="ECO:0000256" key="4">
    <source>
        <dbReference type="ARBA" id="ARBA00023239"/>
    </source>
</evidence>
<dbReference type="PANTHER" id="PTHR42909">
    <property type="entry name" value="ZGC:136858"/>
    <property type="match status" value="1"/>
</dbReference>
<accession>A0AAN7STG1</accession>
<evidence type="ECO:0000256" key="6">
    <source>
        <dbReference type="SAM" id="MobiDB-lite"/>
    </source>
</evidence>
<dbReference type="Pfam" id="PF04227">
    <property type="entry name" value="Indigoidine_A"/>
    <property type="match status" value="1"/>
</dbReference>
<feature type="domain" description="Carbohydrate kinase PfkB" evidence="7">
    <location>
        <begin position="448"/>
        <end position="529"/>
    </location>
</feature>
<name>A0AAN7STG1_9EURO</name>
<dbReference type="SUPFAM" id="SSF110581">
    <property type="entry name" value="Indigoidine synthase A-like"/>
    <property type="match status" value="1"/>
</dbReference>
<comment type="caution">
    <text evidence="8">The sequence shown here is derived from an EMBL/GenBank/DDBJ whole genome shotgun (WGS) entry which is preliminary data.</text>
</comment>
<dbReference type="AlphaFoldDB" id="A0AAN7STG1"/>
<evidence type="ECO:0000259" key="7">
    <source>
        <dbReference type="Pfam" id="PF00294"/>
    </source>
</evidence>
<sequence>MLSRSLSRARARVSTLGPCPFHIPLPARCISTRSKLFEVAEEVEWALSAGKPVVALETTIYTHGFPYPENVALASHLESLVRVNGGVPATIGILNGKAHVGMRPEKLIELISTAGSKDTWKISRRDLGFIGGLGGIRGQKLNGGTTISGTMILAHLAGIKVFATGGLGGVHRGGENSMDISADLTELGRTPVAVISSGCKSFLDIPRTLEYLETQGVGVATFSDGRIGDVDFPAFFSRESGVKSPRTIQSEADAAAVIHAQFQLPVHSGLHFANPVPESASMPRNEIDGIIAKAVAEADAMGITGASNTPHILKRIRELSNNASVIANKALIEANVVRGTKVAVELAKLELADKQEGTSGAPRIDASRGARTSQPPLLQTPDALLPRSEDDRVSARLIDSGADAKHNPPANDLLVIGSIASDTSCDYLPFSADTEVSPILHTSNPAVISGSAGGVGRNVATAAQYAGAQVALSSVVADDLPGKALLKDLTSSGIDTTPMHILDPAKGARTAQYIAINDMNKDLVLAMGDFSIFAQPELDDPPHWDNLVGTIFASSSRPRWIVTDGNWSKVAFSSILRLAEESQIPLAFEPVSTVKASRLFEAASIAFQGRRQVISRVLNIATPNMLELAAMHQAAQNNGFFEDEHWWEVINDFGLSSAGSRDKFVRMLGKDLTDQGVPQQNIRLLPFIQHIVTKLGPQGSLLTMSLPSTDVRTSHPDYLPFILPGGKRSVYMRLFPPPTFVSQHEIVSVNGVGDTLLGVMMAALVAEEKAGQQPRLDKIIPMAQKASILTLKSKDSVSPLIKTMPTTQSWWQESYPAVRV</sequence>
<keyword evidence="1" id="KW-0479">Metal-binding</keyword>
<evidence type="ECO:0000256" key="5">
    <source>
        <dbReference type="ARBA" id="ARBA00023295"/>
    </source>
</evidence>
<organism evidence="8 9">
    <name type="scientific">Lithohypha guttulata</name>
    <dbReference type="NCBI Taxonomy" id="1690604"/>
    <lineage>
        <taxon>Eukaryota</taxon>
        <taxon>Fungi</taxon>
        <taxon>Dikarya</taxon>
        <taxon>Ascomycota</taxon>
        <taxon>Pezizomycotina</taxon>
        <taxon>Eurotiomycetes</taxon>
        <taxon>Chaetothyriomycetidae</taxon>
        <taxon>Chaetothyriales</taxon>
        <taxon>Trichomeriaceae</taxon>
        <taxon>Lithohypha</taxon>
    </lineage>
</organism>
<reference evidence="8 9" key="1">
    <citation type="submission" date="2023-08" db="EMBL/GenBank/DDBJ databases">
        <title>Black Yeasts Isolated from many extreme environments.</title>
        <authorList>
            <person name="Coleine C."/>
            <person name="Stajich J.E."/>
            <person name="Selbmann L."/>
        </authorList>
    </citation>
    <scope>NUCLEOTIDE SEQUENCE [LARGE SCALE GENOMIC DNA]</scope>
    <source>
        <strain evidence="8 9">CCFEE 5910</strain>
    </source>
</reference>
<keyword evidence="4" id="KW-0456">Lyase</keyword>
<keyword evidence="5" id="KW-0326">Glycosidase</keyword>
<dbReference type="Gene3D" id="3.40.1190.20">
    <property type="match status" value="1"/>
</dbReference>
<dbReference type="InterPro" id="IPR011611">
    <property type="entry name" value="PfkB_dom"/>
</dbReference>
<dbReference type="GO" id="GO:0046872">
    <property type="term" value="F:metal ion binding"/>
    <property type="evidence" value="ECO:0007669"/>
    <property type="project" value="UniProtKB-KW"/>
</dbReference>
<dbReference type="InterPro" id="IPR007342">
    <property type="entry name" value="PsuG"/>
</dbReference>
<proteinExistence type="inferred from homology"/>
<dbReference type="InterPro" id="IPR022830">
    <property type="entry name" value="Indigdn_synthA-like"/>
</dbReference>
<dbReference type="Gene3D" id="3.40.1790.10">
    <property type="entry name" value="Indigoidine synthase domain"/>
    <property type="match status" value="1"/>
</dbReference>
<gene>
    <name evidence="8" type="ORF">LTR05_008242</name>
</gene>
<keyword evidence="9" id="KW-1185">Reference proteome</keyword>
<keyword evidence="3" id="KW-0464">Manganese</keyword>
<dbReference type="GO" id="GO:0016798">
    <property type="term" value="F:hydrolase activity, acting on glycosyl bonds"/>
    <property type="evidence" value="ECO:0007669"/>
    <property type="project" value="UniProtKB-KW"/>
</dbReference>
<dbReference type="InterPro" id="IPR029056">
    <property type="entry name" value="Ribokinase-like"/>
</dbReference>
<feature type="region of interest" description="Disordered" evidence="6">
    <location>
        <begin position="355"/>
        <end position="386"/>
    </location>
</feature>
<evidence type="ECO:0000256" key="1">
    <source>
        <dbReference type="ARBA" id="ARBA00022723"/>
    </source>
</evidence>
<dbReference type="SUPFAM" id="SSF53613">
    <property type="entry name" value="Ribokinase-like"/>
    <property type="match status" value="1"/>
</dbReference>
<dbReference type="CDD" id="cd01941">
    <property type="entry name" value="YeiC_kinase_like"/>
    <property type="match status" value="1"/>
</dbReference>
<dbReference type="EMBL" id="JAVRRJ010000011">
    <property type="protein sequence ID" value="KAK5080926.1"/>
    <property type="molecule type" value="Genomic_DNA"/>
</dbReference>
<keyword evidence="2" id="KW-0378">Hydrolase</keyword>
<protein>
    <recommendedName>
        <fullName evidence="7">Carbohydrate kinase PfkB domain-containing protein</fullName>
    </recommendedName>
</protein>
<dbReference type="GO" id="GO:0004730">
    <property type="term" value="F:pseudouridylate synthase activity"/>
    <property type="evidence" value="ECO:0007669"/>
    <property type="project" value="InterPro"/>
</dbReference>
<dbReference type="PANTHER" id="PTHR42909:SF1">
    <property type="entry name" value="CARBOHYDRATE KINASE PFKB DOMAIN-CONTAINING PROTEIN"/>
    <property type="match status" value="1"/>
</dbReference>
<evidence type="ECO:0000256" key="2">
    <source>
        <dbReference type="ARBA" id="ARBA00022801"/>
    </source>
</evidence>
<dbReference type="GO" id="GO:0005737">
    <property type="term" value="C:cytoplasm"/>
    <property type="evidence" value="ECO:0007669"/>
    <property type="project" value="TreeGrafter"/>
</dbReference>
<dbReference type="Proteomes" id="UP001309876">
    <property type="component" value="Unassembled WGS sequence"/>
</dbReference>
<dbReference type="HAMAP" id="MF_01876">
    <property type="entry name" value="PsiMP_glycosidase"/>
    <property type="match status" value="1"/>
</dbReference>
<dbReference type="Pfam" id="PF00294">
    <property type="entry name" value="PfkB"/>
    <property type="match status" value="1"/>
</dbReference>
<evidence type="ECO:0000313" key="8">
    <source>
        <dbReference type="EMBL" id="KAK5080926.1"/>
    </source>
</evidence>